<feature type="region of interest" description="Disordered" evidence="1">
    <location>
        <begin position="102"/>
        <end position="171"/>
    </location>
</feature>
<dbReference type="PANTHER" id="PTHR12100">
    <property type="entry name" value="SEC10"/>
    <property type="match status" value="1"/>
</dbReference>
<feature type="compositionally biased region" description="Basic and acidic residues" evidence="1">
    <location>
        <begin position="130"/>
        <end position="142"/>
    </location>
</feature>
<organism evidence="3 4">
    <name type="scientific">Tothia fuscella</name>
    <dbReference type="NCBI Taxonomy" id="1048955"/>
    <lineage>
        <taxon>Eukaryota</taxon>
        <taxon>Fungi</taxon>
        <taxon>Dikarya</taxon>
        <taxon>Ascomycota</taxon>
        <taxon>Pezizomycotina</taxon>
        <taxon>Dothideomycetes</taxon>
        <taxon>Pleosporomycetidae</taxon>
        <taxon>Venturiales</taxon>
        <taxon>Cylindrosympodiaceae</taxon>
        <taxon>Tothia</taxon>
    </lineage>
</organism>
<reference evidence="3" key="1">
    <citation type="journal article" date="2020" name="Stud. Mycol.">
        <title>101 Dothideomycetes genomes: a test case for predicting lifestyles and emergence of pathogens.</title>
        <authorList>
            <person name="Haridas S."/>
            <person name="Albert R."/>
            <person name="Binder M."/>
            <person name="Bloem J."/>
            <person name="Labutti K."/>
            <person name="Salamov A."/>
            <person name="Andreopoulos B."/>
            <person name="Baker S."/>
            <person name="Barry K."/>
            <person name="Bills G."/>
            <person name="Bluhm B."/>
            <person name="Cannon C."/>
            <person name="Castanera R."/>
            <person name="Culley D."/>
            <person name="Daum C."/>
            <person name="Ezra D."/>
            <person name="Gonzalez J."/>
            <person name="Henrissat B."/>
            <person name="Kuo A."/>
            <person name="Liang C."/>
            <person name="Lipzen A."/>
            <person name="Lutzoni F."/>
            <person name="Magnuson J."/>
            <person name="Mondo S."/>
            <person name="Nolan M."/>
            <person name="Ohm R."/>
            <person name="Pangilinan J."/>
            <person name="Park H.-J."/>
            <person name="Ramirez L."/>
            <person name="Alfaro M."/>
            <person name="Sun H."/>
            <person name="Tritt A."/>
            <person name="Yoshinaga Y."/>
            <person name="Zwiers L.-H."/>
            <person name="Turgeon B."/>
            <person name="Goodwin S."/>
            <person name="Spatafora J."/>
            <person name="Crous P."/>
            <person name="Grigoriev I."/>
        </authorList>
    </citation>
    <scope>NUCLEOTIDE SEQUENCE</scope>
    <source>
        <strain evidence="3">CBS 130266</strain>
    </source>
</reference>
<dbReference type="Pfam" id="PF12937">
    <property type="entry name" value="F-box-like"/>
    <property type="match status" value="1"/>
</dbReference>
<dbReference type="Gene3D" id="1.20.1280.50">
    <property type="match status" value="1"/>
</dbReference>
<evidence type="ECO:0000259" key="2">
    <source>
        <dbReference type="PROSITE" id="PS50181"/>
    </source>
</evidence>
<feature type="compositionally biased region" description="Low complexity" evidence="1">
    <location>
        <begin position="105"/>
        <end position="119"/>
    </location>
</feature>
<dbReference type="GO" id="GO:0006893">
    <property type="term" value="P:Golgi to plasma membrane transport"/>
    <property type="evidence" value="ECO:0007669"/>
    <property type="project" value="TreeGrafter"/>
</dbReference>
<protein>
    <submittedName>
        <fullName evidence="3">Secretion pathway protein Sls2/Rcy1</fullName>
    </submittedName>
</protein>
<dbReference type="AlphaFoldDB" id="A0A9P4P0D3"/>
<dbReference type="GO" id="GO:0006887">
    <property type="term" value="P:exocytosis"/>
    <property type="evidence" value="ECO:0007669"/>
    <property type="project" value="TreeGrafter"/>
</dbReference>
<feature type="compositionally biased region" description="Polar residues" evidence="1">
    <location>
        <begin position="518"/>
        <end position="551"/>
    </location>
</feature>
<comment type="caution">
    <text evidence="3">The sequence shown here is derived from an EMBL/GenBank/DDBJ whole genome shotgun (WGS) entry which is preliminary data.</text>
</comment>
<evidence type="ECO:0000256" key="1">
    <source>
        <dbReference type="SAM" id="MobiDB-lite"/>
    </source>
</evidence>
<dbReference type="SUPFAM" id="SSF81383">
    <property type="entry name" value="F-box domain"/>
    <property type="match status" value="1"/>
</dbReference>
<dbReference type="Pfam" id="PF07393">
    <property type="entry name" value="Sec10_HB"/>
    <property type="match status" value="1"/>
</dbReference>
<sequence length="906" mass="100942">MSNFKRASVTGPPAQRNVLASLRATTIVDSKPILPAELIASILDYLPIPALLRFARVSKRFQEMVYDDSRWVQRLKSMGCWNDAEARQRFEDSMKRKLEGQKALNGSTSNGTSGGPTANRGSTLFDASMEEEKQRRSLEKMGTRKRGGTNDAGFDSPTLMSNGSAVSQSTAAHKDPTFALKVISVARSIRGFARQEYGKIYGALSPYYYDLARSKSHTDPILFRTCRDPEQQAAMLSQLKIFAKSDFAQGWRSREEKLDSMIGIFENAVLREFEQGLEAKDIDGRMRKYAHVLVTLNGGSAGMDTFIQNHPLMTEKERLGNPLECLEGGTLNLQPSHDFFSQLAGSLNVQAGIIDRVFPPSVDVLKPFIDRVAEDVITEYITALFDEAHDGNIEDYLKAVSGVFEQCLRFAISLVPSRASSPQFTEQVTTLVVHCFEPHVDLYLQEELSFFKTKSETEVGNWEKRLSEEQATSESFFLSNVSRQAAKQDFLSSFRKVVMLPVTAISAPFASAKPAPGTRSSAMGSALEPNSRSSTPNPMERSNSPKQQEAPTSELAAKAAIMSSRLEGIKSLFSIEIALNLIHAAKASLERAALFVRLGGQSGEEAREQCETIFIILLQILGTRHIKSGFDKAVMHLSAYNPREITEHGNGQQGVEPLVTFLELVNVGDLIQQMVDVFYVQELVQPKLSDRDDFLSPAIKEKKKFEQILDERVAAGLNKGIDVLMNEVEYICATLQKPTDFNPVLAAGEGLSDIGPTETAKRVVHLVESHTSMLVGSTEKNMLDVFNQEVGVRLFTALCKNLKRQRVSVDGAIVLISDTNHYSQFIRSLRNKSLTQYFDALREMTQIYLIDPSHAREIGKIIADPDRYHGIFRAEEVYEFAERRADWFGVKKEVERAMYGMGCMVM</sequence>
<dbReference type="GO" id="GO:0000145">
    <property type="term" value="C:exocyst"/>
    <property type="evidence" value="ECO:0007669"/>
    <property type="project" value="TreeGrafter"/>
</dbReference>
<feature type="region of interest" description="Disordered" evidence="1">
    <location>
        <begin position="511"/>
        <end position="553"/>
    </location>
</feature>
<accession>A0A9P4P0D3</accession>
<dbReference type="EMBL" id="MU007014">
    <property type="protein sequence ID" value="KAF2435076.1"/>
    <property type="molecule type" value="Genomic_DNA"/>
</dbReference>
<dbReference type="SMART" id="SM00256">
    <property type="entry name" value="FBOX"/>
    <property type="match status" value="1"/>
</dbReference>
<dbReference type="Proteomes" id="UP000800235">
    <property type="component" value="Unassembled WGS sequence"/>
</dbReference>
<dbReference type="InterPro" id="IPR009976">
    <property type="entry name" value="Sec10-like"/>
</dbReference>
<evidence type="ECO:0000313" key="3">
    <source>
        <dbReference type="EMBL" id="KAF2435076.1"/>
    </source>
</evidence>
<dbReference type="InterPro" id="IPR048627">
    <property type="entry name" value="Sec10_HB"/>
</dbReference>
<evidence type="ECO:0000313" key="4">
    <source>
        <dbReference type="Proteomes" id="UP000800235"/>
    </source>
</evidence>
<dbReference type="InterPro" id="IPR001810">
    <property type="entry name" value="F-box_dom"/>
</dbReference>
<gene>
    <name evidence="3" type="ORF">EJ08DRAFT_645987</name>
</gene>
<dbReference type="PROSITE" id="PS50181">
    <property type="entry name" value="FBOX"/>
    <property type="match status" value="1"/>
</dbReference>
<dbReference type="PANTHER" id="PTHR12100:SF1">
    <property type="entry name" value="RECYCLIN-1"/>
    <property type="match status" value="1"/>
</dbReference>
<keyword evidence="4" id="KW-1185">Reference proteome</keyword>
<name>A0A9P4P0D3_9PEZI</name>
<feature type="compositionally biased region" description="Polar residues" evidence="1">
    <location>
        <begin position="158"/>
        <end position="171"/>
    </location>
</feature>
<proteinExistence type="predicted"/>
<feature type="domain" description="F-box" evidence="2">
    <location>
        <begin position="34"/>
        <end position="74"/>
    </location>
</feature>
<dbReference type="InterPro" id="IPR036047">
    <property type="entry name" value="F-box-like_dom_sf"/>
</dbReference>
<dbReference type="OrthoDB" id="5554140at2759"/>